<evidence type="ECO:0000256" key="5">
    <source>
        <dbReference type="ARBA" id="ARBA00023004"/>
    </source>
</evidence>
<keyword evidence="2" id="KW-0004">4Fe-4S</keyword>
<evidence type="ECO:0000256" key="2">
    <source>
        <dbReference type="ARBA" id="ARBA00022485"/>
    </source>
</evidence>
<keyword evidence="7" id="KW-1133">Transmembrane helix</keyword>
<keyword evidence="7" id="KW-0472">Membrane</keyword>
<keyword evidence="7" id="KW-0812">Transmembrane</keyword>
<keyword evidence="3" id="KW-0479">Metal-binding</keyword>
<accession>A0A1F7SG16</accession>
<dbReference type="AlphaFoldDB" id="A0A1F7SG16"/>
<comment type="subcellular location">
    <subcellularLocation>
        <location evidence="1">Cell envelope</location>
    </subcellularLocation>
</comment>
<feature type="transmembrane region" description="Helical" evidence="7">
    <location>
        <begin position="203"/>
        <end position="228"/>
    </location>
</feature>
<sequence>MKAMLVDTTLCIGCMACVEACKKINKLPQGDEYRLSSKTYTTIKEVNGIFVRKLCMHCSNPSCASVCPVGALHKTEAGPVVYDEEKCIGCRYCMVACPFSIPKYEWENPLPRIRKCIFCAEKVARGEQTACTDACPTGATEFGERDYLLNEAKSRIRGEPKKYVNHIYGEEEVGGTSVIFLASAPFSSLGFRTDLAKHPMPMLTWNVLSMIPDIVIMGGVVMGGIWWITNRRNEVRVQEALEREKRLKEKNKGN</sequence>
<evidence type="ECO:0000313" key="10">
    <source>
        <dbReference type="Proteomes" id="UP000178082"/>
    </source>
</evidence>
<dbReference type="STRING" id="1817883.A3G31_07085"/>
<evidence type="ECO:0000256" key="3">
    <source>
        <dbReference type="ARBA" id="ARBA00022723"/>
    </source>
</evidence>
<evidence type="ECO:0000256" key="6">
    <source>
        <dbReference type="ARBA" id="ARBA00023014"/>
    </source>
</evidence>
<keyword evidence="4" id="KW-0677">Repeat</keyword>
<evidence type="ECO:0000256" key="1">
    <source>
        <dbReference type="ARBA" id="ARBA00004196"/>
    </source>
</evidence>
<dbReference type="GO" id="GO:0051539">
    <property type="term" value="F:4 iron, 4 sulfur cluster binding"/>
    <property type="evidence" value="ECO:0007669"/>
    <property type="project" value="UniProtKB-KW"/>
</dbReference>
<dbReference type="PANTHER" id="PTHR43545:SF4">
    <property type="entry name" value="IRON-SULFUR PROTEIN"/>
    <property type="match status" value="1"/>
</dbReference>
<evidence type="ECO:0000256" key="7">
    <source>
        <dbReference type="SAM" id="Phobius"/>
    </source>
</evidence>
<dbReference type="Pfam" id="PF13247">
    <property type="entry name" value="Fer4_11"/>
    <property type="match status" value="1"/>
</dbReference>
<keyword evidence="5" id="KW-0408">Iron</keyword>
<dbReference type="InterPro" id="IPR017896">
    <property type="entry name" value="4Fe4S_Fe-S-bd"/>
</dbReference>
<dbReference type="Proteomes" id="UP000178082">
    <property type="component" value="Unassembled WGS sequence"/>
</dbReference>
<dbReference type="PANTHER" id="PTHR43545">
    <property type="entry name" value="FORMATE DEHYDROGENASE, NITRATE-INDUCIBLE, IRON-SULFUR SUBUNIT"/>
    <property type="match status" value="1"/>
</dbReference>
<dbReference type="InterPro" id="IPR051555">
    <property type="entry name" value="FDH_Electron_Transfer_Unit"/>
</dbReference>
<comment type="caution">
    <text evidence="9">The sequence shown here is derived from an EMBL/GenBank/DDBJ whole genome shotgun (WGS) entry which is preliminary data.</text>
</comment>
<dbReference type="InterPro" id="IPR017900">
    <property type="entry name" value="4Fe4S_Fe_S_CS"/>
</dbReference>
<dbReference type="GO" id="GO:0046872">
    <property type="term" value="F:metal ion binding"/>
    <property type="evidence" value="ECO:0007669"/>
    <property type="project" value="UniProtKB-KW"/>
</dbReference>
<dbReference type="PROSITE" id="PS00198">
    <property type="entry name" value="4FE4S_FER_1"/>
    <property type="match status" value="1"/>
</dbReference>
<organism evidence="9 10">
    <name type="scientific">Candidatus Schekmanbacteria bacterium RIFCSPLOWO2_12_FULL_38_15</name>
    <dbReference type="NCBI Taxonomy" id="1817883"/>
    <lineage>
        <taxon>Bacteria</taxon>
        <taxon>Candidatus Schekmaniibacteriota</taxon>
    </lineage>
</organism>
<proteinExistence type="predicted"/>
<name>A0A1F7SG16_9BACT</name>
<evidence type="ECO:0000313" key="9">
    <source>
        <dbReference type="EMBL" id="OGL52174.1"/>
    </source>
</evidence>
<feature type="domain" description="4Fe-4S ferredoxin-type" evidence="8">
    <location>
        <begin position="46"/>
        <end position="77"/>
    </location>
</feature>
<evidence type="ECO:0000256" key="4">
    <source>
        <dbReference type="ARBA" id="ARBA00022737"/>
    </source>
</evidence>
<feature type="domain" description="4Fe-4S ferredoxin-type" evidence="8">
    <location>
        <begin position="2"/>
        <end position="32"/>
    </location>
</feature>
<dbReference type="GO" id="GO:0030313">
    <property type="term" value="C:cell envelope"/>
    <property type="evidence" value="ECO:0007669"/>
    <property type="project" value="UniProtKB-SubCell"/>
</dbReference>
<dbReference type="Gene3D" id="3.30.70.20">
    <property type="match status" value="2"/>
</dbReference>
<keyword evidence="6" id="KW-0411">Iron-sulfur</keyword>
<dbReference type="PROSITE" id="PS51379">
    <property type="entry name" value="4FE4S_FER_2"/>
    <property type="match status" value="3"/>
</dbReference>
<reference evidence="9 10" key="1">
    <citation type="journal article" date="2016" name="Nat. Commun.">
        <title>Thousands of microbial genomes shed light on interconnected biogeochemical processes in an aquifer system.</title>
        <authorList>
            <person name="Anantharaman K."/>
            <person name="Brown C.T."/>
            <person name="Hug L.A."/>
            <person name="Sharon I."/>
            <person name="Castelle C.J."/>
            <person name="Probst A.J."/>
            <person name="Thomas B.C."/>
            <person name="Singh A."/>
            <person name="Wilkins M.J."/>
            <person name="Karaoz U."/>
            <person name="Brodie E.L."/>
            <person name="Williams K.H."/>
            <person name="Hubbard S.S."/>
            <person name="Banfield J.F."/>
        </authorList>
    </citation>
    <scope>NUCLEOTIDE SEQUENCE [LARGE SCALE GENOMIC DNA]</scope>
</reference>
<dbReference type="CDD" id="cd10561">
    <property type="entry name" value="HybA_like"/>
    <property type="match status" value="1"/>
</dbReference>
<dbReference type="EMBL" id="MGDI01000033">
    <property type="protein sequence ID" value="OGL52174.1"/>
    <property type="molecule type" value="Genomic_DNA"/>
</dbReference>
<feature type="domain" description="4Fe-4S ferredoxin-type" evidence="8">
    <location>
        <begin position="78"/>
        <end position="107"/>
    </location>
</feature>
<evidence type="ECO:0000259" key="8">
    <source>
        <dbReference type="PROSITE" id="PS51379"/>
    </source>
</evidence>
<dbReference type="SUPFAM" id="SSF54862">
    <property type="entry name" value="4Fe-4S ferredoxins"/>
    <property type="match status" value="1"/>
</dbReference>
<gene>
    <name evidence="9" type="ORF">A3G31_07085</name>
</gene>
<dbReference type="Pfam" id="PF00037">
    <property type="entry name" value="Fer4"/>
    <property type="match status" value="1"/>
</dbReference>
<protein>
    <submittedName>
        <fullName evidence="9">4Fe-4S ferredoxin</fullName>
    </submittedName>
</protein>